<sequence>MAPFRRLPRLPSFFKIFLNRSVDHLPLPSGFVHKHMENNIPDNATLRSVNGGYSWRLKIKKDGDIYCFADGWKQVVEDTQLVFGDVLVFWLVGRSIFKLLIFGTDCCEKDFPPKIKLEHDHDHIHDEEDEDDDIDGDAGDPCFTMVLSKKQNLALRFPREFARLIRMKAGRTISMKNLEGKEWPVRLLSEGVHYTRYYLSKGWSEFRRDNDLCEGDACVFKYLRSEDKLCLAEVTKKRVPDAVEVLKRLRGRAAPVVVEQPAGKVLKRPRGRPSRAKVVVEEKVQYTEPDGNVPVAEVAHVLKRPRGRPPCVEKKVQSTEPEPPDGKAPVGEGLKRKRGRPRRVEVESKNGGVTVVKRPRGRPFKKKRGRPAGGSC</sequence>
<evidence type="ECO:0000256" key="3">
    <source>
        <dbReference type="ARBA" id="ARBA00023125"/>
    </source>
</evidence>
<dbReference type="Proteomes" id="UP001157418">
    <property type="component" value="Unassembled WGS sequence"/>
</dbReference>
<keyword evidence="4" id="KW-0804">Transcription</keyword>
<accession>A0AAU9LRX3</accession>
<comment type="caution">
    <text evidence="8">The sequence shown here is derived from an EMBL/GenBank/DDBJ whole genome shotgun (WGS) entry which is preliminary data.</text>
</comment>
<evidence type="ECO:0000256" key="5">
    <source>
        <dbReference type="ARBA" id="ARBA00023242"/>
    </source>
</evidence>
<feature type="domain" description="TF-B3" evidence="7">
    <location>
        <begin position="10"/>
        <end position="105"/>
    </location>
</feature>
<evidence type="ECO:0000256" key="2">
    <source>
        <dbReference type="ARBA" id="ARBA00023015"/>
    </source>
</evidence>
<name>A0AAU9LRX3_9ASTR</name>
<dbReference type="AlphaFoldDB" id="A0AAU9LRX3"/>
<dbReference type="GO" id="GO:0003677">
    <property type="term" value="F:DNA binding"/>
    <property type="evidence" value="ECO:0007669"/>
    <property type="project" value="UniProtKB-KW"/>
</dbReference>
<comment type="subcellular location">
    <subcellularLocation>
        <location evidence="1">Nucleus</location>
    </subcellularLocation>
</comment>
<dbReference type="PANTHER" id="PTHR31920:SF122">
    <property type="entry name" value="B3 DOMAIN-CONTAINING PROTEIN REM23"/>
    <property type="match status" value="1"/>
</dbReference>
<dbReference type="PANTHER" id="PTHR31920">
    <property type="entry name" value="B3 DOMAIN-CONTAINING"/>
    <property type="match status" value="1"/>
</dbReference>
<keyword evidence="2" id="KW-0805">Transcription regulation</keyword>
<feature type="compositionally biased region" description="Basic residues" evidence="6">
    <location>
        <begin position="357"/>
        <end position="370"/>
    </location>
</feature>
<evidence type="ECO:0000256" key="4">
    <source>
        <dbReference type="ARBA" id="ARBA00023163"/>
    </source>
</evidence>
<dbReference type="PROSITE" id="PS50863">
    <property type="entry name" value="B3"/>
    <property type="match status" value="2"/>
</dbReference>
<gene>
    <name evidence="8" type="ORF">LVIROSA_LOCUS4853</name>
</gene>
<keyword evidence="9" id="KW-1185">Reference proteome</keyword>
<evidence type="ECO:0000313" key="9">
    <source>
        <dbReference type="Proteomes" id="UP001157418"/>
    </source>
</evidence>
<protein>
    <recommendedName>
        <fullName evidence="7">TF-B3 domain-containing protein</fullName>
    </recommendedName>
</protein>
<dbReference type="SMART" id="SM00384">
    <property type="entry name" value="AT_hook"/>
    <property type="match status" value="4"/>
</dbReference>
<dbReference type="InterPro" id="IPR015300">
    <property type="entry name" value="DNA-bd_pseudobarrel_sf"/>
</dbReference>
<evidence type="ECO:0000259" key="7">
    <source>
        <dbReference type="PROSITE" id="PS50863"/>
    </source>
</evidence>
<feature type="region of interest" description="Disordered" evidence="6">
    <location>
        <begin position="306"/>
        <end position="376"/>
    </location>
</feature>
<dbReference type="InterPro" id="IPR050655">
    <property type="entry name" value="Plant_B3_domain"/>
</dbReference>
<evidence type="ECO:0000256" key="6">
    <source>
        <dbReference type="SAM" id="MobiDB-lite"/>
    </source>
</evidence>
<dbReference type="InterPro" id="IPR003340">
    <property type="entry name" value="B3_DNA-bd"/>
</dbReference>
<proteinExistence type="predicted"/>
<dbReference type="InterPro" id="IPR017956">
    <property type="entry name" value="AT_hook_DNA-bd_motif"/>
</dbReference>
<keyword evidence="3" id="KW-0238">DNA-binding</keyword>
<dbReference type="PRINTS" id="PR00929">
    <property type="entry name" value="ATHOOK"/>
</dbReference>
<dbReference type="EMBL" id="CAKMRJ010000002">
    <property type="protein sequence ID" value="CAH1417147.1"/>
    <property type="molecule type" value="Genomic_DNA"/>
</dbReference>
<feature type="domain" description="TF-B3" evidence="7">
    <location>
        <begin position="140"/>
        <end position="237"/>
    </location>
</feature>
<dbReference type="CDD" id="cd10017">
    <property type="entry name" value="B3_DNA"/>
    <property type="match status" value="2"/>
</dbReference>
<organism evidence="8 9">
    <name type="scientific">Lactuca virosa</name>
    <dbReference type="NCBI Taxonomy" id="75947"/>
    <lineage>
        <taxon>Eukaryota</taxon>
        <taxon>Viridiplantae</taxon>
        <taxon>Streptophyta</taxon>
        <taxon>Embryophyta</taxon>
        <taxon>Tracheophyta</taxon>
        <taxon>Spermatophyta</taxon>
        <taxon>Magnoliopsida</taxon>
        <taxon>eudicotyledons</taxon>
        <taxon>Gunneridae</taxon>
        <taxon>Pentapetalae</taxon>
        <taxon>asterids</taxon>
        <taxon>campanulids</taxon>
        <taxon>Asterales</taxon>
        <taxon>Asteraceae</taxon>
        <taxon>Cichorioideae</taxon>
        <taxon>Cichorieae</taxon>
        <taxon>Lactucinae</taxon>
        <taxon>Lactuca</taxon>
    </lineage>
</organism>
<dbReference type="SUPFAM" id="SSF101936">
    <property type="entry name" value="DNA-binding pseudobarrel domain"/>
    <property type="match status" value="2"/>
</dbReference>
<keyword evidence="5" id="KW-0539">Nucleus</keyword>
<dbReference type="Pfam" id="PF02362">
    <property type="entry name" value="B3"/>
    <property type="match status" value="2"/>
</dbReference>
<dbReference type="SMART" id="SM01019">
    <property type="entry name" value="B3"/>
    <property type="match status" value="2"/>
</dbReference>
<reference evidence="8 9" key="1">
    <citation type="submission" date="2022-01" db="EMBL/GenBank/DDBJ databases">
        <authorList>
            <person name="Xiong W."/>
            <person name="Schranz E."/>
        </authorList>
    </citation>
    <scope>NUCLEOTIDE SEQUENCE [LARGE SCALE GENOMIC DNA]</scope>
</reference>
<dbReference type="Gene3D" id="2.40.330.10">
    <property type="entry name" value="DNA-binding pseudobarrel domain"/>
    <property type="match status" value="2"/>
</dbReference>
<evidence type="ECO:0000313" key="8">
    <source>
        <dbReference type="EMBL" id="CAH1417147.1"/>
    </source>
</evidence>
<evidence type="ECO:0000256" key="1">
    <source>
        <dbReference type="ARBA" id="ARBA00004123"/>
    </source>
</evidence>
<dbReference type="GO" id="GO:0005634">
    <property type="term" value="C:nucleus"/>
    <property type="evidence" value="ECO:0007669"/>
    <property type="project" value="UniProtKB-SubCell"/>
</dbReference>